<dbReference type="PANTHER" id="PTHR45128">
    <property type="entry name" value="METHYLTRANSFERASE TYPE 11"/>
    <property type="match status" value="1"/>
</dbReference>
<evidence type="ECO:0000313" key="2">
    <source>
        <dbReference type="EMBL" id="KKL28918.1"/>
    </source>
</evidence>
<name>A0A0F9EYM5_9ZZZZ</name>
<dbReference type="PROSITE" id="PS51683">
    <property type="entry name" value="SAM_OMT_II"/>
    <property type="match status" value="1"/>
</dbReference>
<dbReference type="Gene3D" id="1.10.10.10">
    <property type="entry name" value="Winged helix-like DNA-binding domain superfamily/Winged helix DNA-binding domain"/>
    <property type="match status" value="1"/>
</dbReference>
<evidence type="ECO:0000259" key="1">
    <source>
        <dbReference type="Pfam" id="PF13649"/>
    </source>
</evidence>
<dbReference type="SUPFAM" id="SSF53335">
    <property type="entry name" value="S-adenosyl-L-methionine-dependent methyltransferases"/>
    <property type="match status" value="1"/>
</dbReference>
<dbReference type="Gene3D" id="3.40.50.150">
    <property type="entry name" value="Vaccinia Virus protein VP39"/>
    <property type="match status" value="1"/>
</dbReference>
<dbReference type="Pfam" id="PF13649">
    <property type="entry name" value="Methyltransf_25"/>
    <property type="match status" value="1"/>
</dbReference>
<dbReference type="EMBL" id="LAZR01034925">
    <property type="protein sequence ID" value="KKL28918.1"/>
    <property type="molecule type" value="Genomic_DNA"/>
</dbReference>
<dbReference type="InterPro" id="IPR016461">
    <property type="entry name" value="COMT-like"/>
</dbReference>
<dbReference type="PIRSF" id="PIRSF005739">
    <property type="entry name" value="O-mtase"/>
    <property type="match status" value="1"/>
</dbReference>
<dbReference type="InterPro" id="IPR036388">
    <property type="entry name" value="WH-like_DNA-bd_sf"/>
</dbReference>
<dbReference type="InterPro" id="IPR036390">
    <property type="entry name" value="WH_DNA-bd_sf"/>
</dbReference>
<dbReference type="InterPro" id="IPR029063">
    <property type="entry name" value="SAM-dependent_MTases_sf"/>
</dbReference>
<dbReference type="InterPro" id="IPR053173">
    <property type="entry name" value="SAM-binding_MTase"/>
</dbReference>
<comment type="caution">
    <text evidence="2">The sequence shown here is derived from an EMBL/GenBank/DDBJ whole genome shotgun (WGS) entry which is preliminary data.</text>
</comment>
<dbReference type="AlphaFoldDB" id="A0A0F9EYM5"/>
<dbReference type="SUPFAM" id="SSF46785">
    <property type="entry name" value="Winged helix' DNA-binding domain"/>
    <property type="match status" value="1"/>
</dbReference>
<accession>A0A0F9EYM5</accession>
<dbReference type="CDD" id="cd02440">
    <property type="entry name" value="AdoMet_MTases"/>
    <property type="match status" value="1"/>
</dbReference>
<reference evidence="2" key="1">
    <citation type="journal article" date="2015" name="Nature">
        <title>Complex archaea that bridge the gap between prokaryotes and eukaryotes.</title>
        <authorList>
            <person name="Spang A."/>
            <person name="Saw J.H."/>
            <person name="Jorgensen S.L."/>
            <person name="Zaremba-Niedzwiedzka K."/>
            <person name="Martijn J."/>
            <person name="Lind A.E."/>
            <person name="van Eijk R."/>
            <person name="Schleper C."/>
            <person name="Guy L."/>
            <person name="Ettema T.J."/>
        </authorList>
    </citation>
    <scope>NUCLEOTIDE SEQUENCE</scope>
</reference>
<proteinExistence type="predicted"/>
<sequence>MEELSSGKQMAKIRNFEKGFMATHLINLGAKLGILESLNKNKEGLTASDLASTLGLHEPYLKIWCETGYYFEILDSDDQGRFKLQPFLDEILGDKTNFKNYLANISVTADLLGNMFLEFPDYFRTGKTMDFFESAETSKAVYATTKNIPLVFFFMIFPKREHLKQSLEQGIKLLDIGCGNGNLIIQLAHKFSKSKFVGVNPDRFGIEAAKKTIAKLGLEQQITVENIAGEDLAQTEEFDMATMVVTLHEIPPEVRSKAIEKVYRALKSGGQFLILDLMYPSTLEDFRNPMYDYGVLDQFYEACMGTVHPNRQEQDDLLTKAGFKNIQRMPIGKGVFDFITAEK</sequence>
<dbReference type="GO" id="GO:0008168">
    <property type="term" value="F:methyltransferase activity"/>
    <property type="evidence" value="ECO:0007669"/>
    <property type="project" value="InterPro"/>
</dbReference>
<gene>
    <name evidence="2" type="ORF">LCGC14_2370350</name>
</gene>
<organism evidence="2">
    <name type="scientific">marine sediment metagenome</name>
    <dbReference type="NCBI Taxonomy" id="412755"/>
    <lineage>
        <taxon>unclassified sequences</taxon>
        <taxon>metagenomes</taxon>
        <taxon>ecological metagenomes</taxon>
    </lineage>
</organism>
<dbReference type="InterPro" id="IPR041698">
    <property type="entry name" value="Methyltransf_25"/>
</dbReference>
<protein>
    <recommendedName>
        <fullName evidence="1">Methyltransferase domain-containing protein</fullName>
    </recommendedName>
</protein>
<dbReference type="PANTHER" id="PTHR45128:SF1">
    <property type="entry name" value="S-ADENOSYLMETHIONINE-DEPENDENT METHYLTRANSFERASE RV2258C"/>
    <property type="match status" value="1"/>
</dbReference>
<feature type="domain" description="Methyltransferase" evidence="1">
    <location>
        <begin position="174"/>
        <end position="270"/>
    </location>
</feature>